<evidence type="ECO:0000259" key="11">
    <source>
        <dbReference type="Pfam" id="PF20719"/>
    </source>
</evidence>
<comment type="function">
    <text evidence="9">Component of the Mediator complex, a coactivator involved in the regulated transcription of nearly all RNA polymerase II-dependent genes. Mediator functions as a bridge to convey information from gene-specific regulatory proteins to the basal RNA polymerase II transcription machinery. Mediator is recruited to promoters by direct interactions with regulatory proteins and serves as a scaffold for the assembly of a functional preinitiation complex with RNA polymerase II and the general transcription factors.</text>
</comment>
<organism evidence="12 13">
    <name type="scientific">Lipomyces starkeyi NRRL Y-11557</name>
    <dbReference type="NCBI Taxonomy" id="675824"/>
    <lineage>
        <taxon>Eukaryota</taxon>
        <taxon>Fungi</taxon>
        <taxon>Dikarya</taxon>
        <taxon>Ascomycota</taxon>
        <taxon>Saccharomycotina</taxon>
        <taxon>Lipomycetes</taxon>
        <taxon>Lipomycetales</taxon>
        <taxon>Lipomycetaceae</taxon>
        <taxon>Lipomyces</taxon>
    </lineage>
</organism>
<proteinExistence type="inferred from homology"/>
<dbReference type="EMBL" id="KV454297">
    <property type="protein sequence ID" value="ODQ71678.1"/>
    <property type="molecule type" value="Genomic_DNA"/>
</dbReference>
<dbReference type="PANTHER" id="PTHR13224">
    <property type="entry name" value="THYROID HORMONE RECEPTOR-ASSOCIATED PROTEIN-RELATED"/>
    <property type="match status" value="1"/>
</dbReference>
<comment type="subcellular location">
    <subcellularLocation>
        <location evidence="1 9">Nucleus</location>
    </subcellularLocation>
</comment>
<accession>A0A1E3Q291</accession>
<gene>
    <name evidence="9" type="primary">MED16</name>
    <name evidence="12" type="ORF">LIPSTDRAFT_328712</name>
</gene>
<evidence type="ECO:0000256" key="3">
    <source>
        <dbReference type="ARBA" id="ARBA00019614"/>
    </source>
</evidence>
<dbReference type="Proteomes" id="UP000094385">
    <property type="component" value="Unassembled WGS sequence"/>
</dbReference>
<sequence>MTIENKLGSSLSTIAWSKVGLIAFASKPTLDDPARASQVYTSYIHCTDGEHWDIAKPQLLEDVSRIHDNAQIAHLSWSFFGAELACIDASGRVSIFLHNGLLNHLSCVYQSAPPADGFSAGIVGFRWLNMNKPILLNNPATRQGDKQFHYGIHKVSPFGPWHPNPNKQACIGVIRSGKVKFWYQQDVRYHEIIQDLETDLLPEDYYNIASFGSDRDNTLILAVYSATRHILKLFRISIQWKILATGGGNLPQSKPDAEWAAIQVKRIYSNEVYCPNHSQRELTHLEVVSPTNHPESRLAVYAVHSSDKGSTIQKIEVVTLPIMLHSNFHALGLRRNPMPDDPSDIVQFQDYHDLNKRLIGLSSIYADNIICCTYADGSVEMRQRLTFAETLPQFNPQSVHNLYDAGFGFPAAETALEICISPNMVAFVLLNATGRLKLYYMRPILKVENNDASAPIAAAIALRHTLACYSTMTCDDIILIASVESLSRPADFQESVLKQTHRAIGFSLDLPKDVQADKFLVLPSLQKLLSLQASLGTQSGWRRSPAGVMAWASINLRLFSFALTFTLKATHQKQPGGGEGEVKGDTIMTFLGLARWCIDFLAYLNQDLFELGRNPDKFLKPDSLSLPLIMLLGAVPRLLIRYTLRGLRGLEQLIARNNSKGDSDPFTKLAYQQLDEILRSGPVQVGTFEKLVNDVDNFMRTNFQDPAERLVMEQSLFFNARIPVELHSVVHRIRAVYLQRIKSDIDIPTLYFYPTKWLGITERYHVEEADDVEIDGLRKQLMKVHDRPAWRRCVRCGSIATIEDLTKTYNKFPSMWTVAFQRNCICGSSWVRCSDRSLLK</sequence>
<dbReference type="GO" id="GO:0045893">
    <property type="term" value="P:positive regulation of DNA-templated transcription"/>
    <property type="evidence" value="ECO:0007669"/>
    <property type="project" value="TreeGrafter"/>
</dbReference>
<feature type="domain" description="Mediator complex subunit Med16 N-terminal" evidence="10">
    <location>
        <begin position="119"/>
        <end position="411"/>
    </location>
</feature>
<protein>
    <recommendedName>
        <fullName evidence="3 9">Mediator of RNA polymerase II transcription subunit 16</fullName>
    </recommendedName>
    <alternativeName>
        <fullName evidence="8 9">Mediator complex subunit 16</fullName>
    </alternativeName>
</protein>
<dbReference type="AlphaFoldDB" id="A0A1E3Q291"/>
<dbReference type="InterPro" id="IPR021665">
    <property type="entry name" value="Mediator_Med16_N"/>
</dbReference>
<evidence type="ECO:0000256" key="8">
    <source>
        <dbReference type="ARBA" id="ARBA00032015"/>
    </source>
</evidence>
<reference evidence="12 13" key="1">
    <citation type="journal article" date="2016" name="Proc. Natl. Acad. Sci. U.S.A.">
        <title>Comparative genomics of biotechnologically important yeasts.</title>
        <authorList>
            <person name="Riley R."/>
            <person name="Haridas S."/>
            <person name="Wolfe K.H."/>
            <person name="Lopes M.R."/>
            <person name="Hittinger C.T."/>
            <person name="Goeker M."/>
            <person name="Salamov A.A."/>
            <person name="Wisecaver J.H."/>
            <person name="Long T.M."/>
            <person name="Calvey C.H."/>
            <person name="Aerts A.L."/>
            <person name="Barry K.W."/>
            <person name="Choi C."/>
            <person name="Clum A."/>
            <person name="Coughlan A.Y."/>
            <person name="Deshpande S."/>
            <person name="Douglass A.P."/>
            <person name="Hanson S.J."/>
            <person name="Klenk H.-P."/>
            <person name="LaButti K.M."/>
            <person name="Lapidus A."/>
            <person name="Lindquist E.A."/>
            <person name="Lipzen A.M."/>
            <person name="Meier-Kolthoff J.P."/>
            <person name="Ohm R.A."/>
            <person name="Otillar R.P."/>
            <person name="Pangilinan J.L."/>
            <person name="Peng Y."/>
            <person name="Rokas A."/>
            <person name="Rosa C.A."/>
            <person name="Scheuner C."/>
            <person name="Sibirny A.A."/>
            <person name="Slot J.C."/>
            <person name="Stielow J.B."/>
            <person name="Sun H."/>
            <person name="Kurtzman C.P."/>
            <person name="Blackwell M."/>
            <person name="Grigoriev I.V."/>
            <person name="Jeffries T.W."/>
        </authorList>
    </citation>
    <scope>NUCLEOTIDE SEQUENCE [LARGE SCALE GENOMIC DNA]</scope>
    <source>
        <strain evidence="12 13">NRRL Y-11557</strain>
    </source>
</reference>
<evidence type="ECO:0000256" key="9">
    <source>
        <dbReference type="RuleBase" id="RU364149"/>
    </source>
</evidence>
<dbReference type="Pfam" id="PF20719">
    <property type="entry name" value="Med16_C"/>
    <property type="match status" value="1"/>
</dbReference>
<dbReference type="GO" id="GO:0016592">
    <property type="term" value="C:mediator complex"/>
    <property type="evidence" value="ECO:0007669"/>
    <property type="project" value="InterPro"/>
</dbReference>
<keyword evidence="7 9" id="KW-0539">Nucleus</keyword>
<evidence type="ECO:0000259" key="10">
    <source>
        <dbReference type="Pfam" id="PF11635"/>
    </source>
</evidence>
<dbReference type="InterPro" id="IPR048339">
    <property type="entry name" value="Mediator_Med16_C"/>
</dbReference>
<evidence type="ECO:0000256" key="6">
    <source>
        <dbReference type="ARBA" id="ARBA00023163"/>
    </source>
</evidence>
<evidence type="ECO:0000256" key="2">
    <source>
        <dbReference type="ARBA" id="ARBA00006543"/>
    </source>
</evidence>
<keyword evidence="5 9" id="KW-0010">Activator</keyword>
<evidence type="ECO:0000256" key="4">
    <source>
        <dbReference type="ARBA" id="ARBA00023015"/>
    </source>
</evidence>
<dbReference type="STRING" id="675824.A0A1E3Q291"/>
<evidence type="ECO:0000313" key="13">
    <source>
        <dbReference type="Proteomes" id="UP000094385"/>
    </source>
</evidence>
<dbReference type="Pfam" id="PF11635">
    <property type="entry name" value="Med16_N"/>
    <property type="match status" value="1"/>
</dbReference>
<evidence type="ECO:0000256" key="7">
    <source>
        <dbReference type="ARBA" id="ARBA00023242"/>
    </source>
</evidence>
<keyword evidence="6 9" id="KW-0804">Transcription</keyword>
<keyword evidence="4 9" id="KW-0805">Transcription regulation</keyword>
<dbReference type="InterPro" id="IPR048338">
    <property type="entry name" value="Mediator_Med16"/>
</dbReference>
<dbReference type="PANTHER" id="PTHR13224:SF6">
    <property type="entry name" value="MEDIATOR OF RNA POLYMERASE II TRANSCRIPTION SUBUNIT 16"/>
    <property type="match status" value="1"/>
</dbReference>
<keyword evidence="13" id="KW-1185">Reference proteome</keyword>
<evidence type="ECO:0000256" key="5">
    <source>
        <dbReference type="ARBA" id="ARBA00023159"/>
    </source>
</evidence>
<name>A0A1E3Q291_LIPST</name>
<feature type="domain" description="Mediator complex subunit 16 C-terminal" evidence="11">
    <location>
        <begin position="740"/>
        <end position="831"/>
    </location>
</feature>
<comment type="subunit">
    <text evidence="9">Component of the Mediator complex.</text>
</comment>
<evidence type="ECO:0000256" key="1">
    <source>
        <dbReference type="ARBA" id="ARBA00004123"/>
    </source>
</evidence>
<comment type="similarity">
    <text evidence="2 9">Belongs to the Mediator complex subunit 16 family.</text>
</comment>
<evidence type="ECO:0000313" key="12">
    <source>
        <dbReference type="EMBL" id="ODQ71678.1"/>
    </source>
</evidence>
<dbReference type="OrthoDB" id="4139168at2759"/>